<feature type="transmembrane region" description="Helical" evidence="2">
    <location>
        <begin position="12"/>
        <end position="35"/>
    </location>
</feature>
<keyword evidence="2" id="KW-0812">Transmembrane</keyword>
<dbReference type="RefSeq" id="WP_230730199.1">
    <property type="nucleotide sequence ID" value="NZ_JAJNDB010000001.1"/>
</dbReference>
<keyword evidence="4" id="KW-0378">Hydrolase</keyword>
<feature type="region of interest" description="Disordered" evidence="1">
    <location>
        <begin position="374"/>
        <end position="393"/>
    </location>
</feature>
<feature type="region of interest" description="Disordered" evidence="1">
    <location>
        <begin position="45"/>
        <end position="68"/>
    </location>
</feature>
<dbReference type="Gene3D" id="3.40.50.1820">
    <property type="entry name" value="alpha/beta hydrolase"/>
    <property type="match status" value="1"/>
</dbReference>
<reference evidence="4 5" key="1">
    <citation type="submission" date="2021-11" db="EMBL/GenBank/DDBJ databases">
        <title>Draft genome sequence of Actinomycetospora sp. SF1 isolated from the rhizosphere soil.</title>
        <authorList>
            <person name="Duangmal K."/>
            <person name="Chantavorakit T."/>
        </authorList>
    </citation>
    <scope>NUCLEOTIDE SEQUENCE [LARGE SCALE GENOMIC DNA]</scope>
    <source>
        <strain evidence="4 5">TBRC 5722</strain>
    </source>
</reference>
<evidence type="ECO:0000259" key="3">
    <source>
        <dbReference type="Pfam" id="PF00561"/>
    </source>
</evidence>
<dbReference type="Proteomes" id="UP001199469">
    <property type="component" value="Unassembled WGS sequence"/>
</dbReference>
<dbReference type="PANTHER" id="PTHR43194">
    <property type="entry name" value="HYDROLASE ALPHA/BETA FOLD FAMILY"/>
    <property type="match status" value="1"/>
</dbReference>
<dbReference type="Pfam" id="PF00561">
    <property type="entry name" value="Abhydrolase_1"/>
    <property type="match status" value="1"/>
</dbReference>
<dbReference type="GO" id="GO:0016787">
    <property type="term" value="F:hydrolase activity"/>
    <property type="evidence" value="ECO:0007669"/>
    <property type="project" value="UniProtKB-KW"/>
</dbReference>
<keyword evidence="5" id="KW-1185">Reference proteome</keyword>
<evidence type="ECO:0000313" key="5">
    <source>
        <dbReference type="Proteomes" id="UP001199469"/>
    </source>
</evidence>
<feature type="domain" description="AB hydrolase-1" evidence="3">
    <location>
        <begin position="93"/>
        <end position="348"/>
    </location>
</feature>
<comment type="caution">
    <text evidence="4">The sequence shown here is derived from an EMBL/GenBank/DDBJ whole genome shotgun (WGS) entry which is preliminary data.</text>
</comment>
<evidence type="ECO:0000313" key="4">
    <source>
        <dbReference type="EMBL" id="MCD2192502.1"/>
    </source>
</evidence>
<gene>
    <name evidence="4" type="ORF">LQ327_03720</name>
</gene>
<dbReference type="EMBL" id="JAJNDB010000001">
    <property type="protein sequence ID" value="MCD2192502.1"/>
    <property type="molecule type" value="Genomic_DNA"/>
</dbReference>
<dbReference type="InterPro" id="IPR000073">
    <property type="entry name" value="AB_hydrolase_1"/>
</dbReference>
<feature type="compositionally biased region" description="Basic residues" evidence="1">
    <location>
        <begin position="382"/>
        <end position="393"/>
    </location>
</feature>
<dbReference type="PANTHER" id="PTHR43194:SF2">
    <property type="entry name" value="PEROXISOMAL MEMBRANE PROTEIN LPX1"/>
    <property type="match status" value="1"/>
</dbReference>
<sequence length="393" mass="42387">MSGDERRHTGGIIGAIAGTVLGGAAAAGAVGAGVARSRVVRTRAELEESEAAHPSELGLLPRGRESSVAADDGTRLAVEEIEPVTPGVEPELTVVLVHGFCQDRRCWHFQRRMLAELTDPAVRVVVYDQRRHGRSGQCPARSCTIAQLGADLDTVVRTVAPDGPLVLVGHSMGGMTIMALAERHPALFRDRVLGVALVSTSAGDVGTVGLQRAVLSHRNPAVNVVGRLAHWRPQTVDRVRRLGGNAMWAAIARFSFGDRNTDPAIADLVARVIAETPLDAITSFANTLSTHDRKAALRGLSQCEVLVAAGTKDVMIPYSHSEVIAAELPRAELLRLEGAGHMAMLEQPSEFDAALLELLRRCTHRSQVLRRLRPQDVGSTSRRPRLRRPRRRA</sequence>
<dbReference type="SUPFAM" id="SSF53474">
    <property type="entry name" value="alpha/beta-Hydrolases"/>
    <property type="match status" value="1"/>
</dbReference>
<organism evidence="4 5">
    <name type="scientific">Actinomycetospora endophytica</name>
    <dbReference type="NCBI Taxonomy" id="2291215"/>
    <lineage>
        <taxon>Bacteria</taxon>
        <taxon>Bacillati</taxon>
        <taxon>Actinomycetota</taxon>
        <taxon>Actinomycetes</taxon>
        <taxon>Pseudonocardiales</taxon>
        <taxon>Pseudonocardiaceae</taxon>
        <taxon>Actinomycetospora</taxon>
    </lineage>
</organism>
<keyword evidence="2" id="KW-1133">Transmembrane helix</keyword>
<keyword evidence="2" id="KW-0472">Membrane</keyword>
<name>A0ABS8P3G0_9PSEU</name>
<accession>A0ABS8P3G0</accession>
<protein>
    <submittedName>
        <fullName evidence="4">Alpha/beta hydrolase</fullName>
    </submittedName>
</protein>
<proteinExistence type="predicted"/>
<evidence type="ECO:0000256" key="2">
    <source>
        <dbReference type="SAM" id="Phobius"/>
    </source>
</evidence>
<dbReference type="InterPro" id="IPR050228">
    <property type="entry name" value="Carboxylesterase_BioH"/>
</dbReference>
<evidence type="ECO:0000256" key="1">
    <source>
        <dbReference type="SAM" id="MobiDB-lite"/>
    </source>
</evidence>
<dbReference type="InterPro" id="IPR029058">
    <property type="entry name" value="AB_hydrolase_fold"/>
</dbReference>